<dbReference type="RefSeq" id="WP_089200065.1">
    <property type="nucleotide sequence ID" value="NZ_NHRJ02000005.1"/>
</dbReference>
<reference evidence="3" key="1">
    <citation type="submission" date="2018-06" db="EMBL/GenBank/DDBJ databases">
        <title>Paenibacillus xerothermodurans sp. nov. an extremely dry heat resistant spore forming bacterium isolated from the soil of Cape Canaveral, Florida.</title>
        <authorList>
            <person name="Seuylemezian A."/>
            <person name="Kaur N."/>
            <person name="Patil P."/>
            <person name="Patil P."/>
            <person name="Mayilraj S."/>
            <person name="Vaishampayan P."/>
        </authorList>
    </citation>
    <scope>NUCLEOTIDE SEQUENCE [LARGE SCALE GENOMIC DNA]</scope>
    <source>
        <strain evidence="3">ATCC 27380</strain>
    </source>
</reference>
<dbReference type="Pfam" id="PF08666">
    <property type="entry name" value="SAF"/>
    <property type="match status" value="1"/>
</dbReference>
<name>A0A2W1NP54_PAEXE</name>
<keyword evidence="4" id="KW-1185">Reference proteome</keyword>
<dbReference type="EMBL" id="NHRJ02000005">
    <property type="protein sequence ID" value="PZE20693.1"/>
    <property type="molecule type" value="Genomic_DNA"/>
</dbReference>
<organism evidence="3 4">
    <name type="scientific">Paenibacillus xerothermodurans</name>
    <dbReference type="NCBI Taxonomy" id="1977292"/>
    <lineage>
        <taxon>Bacteria</taxon>
        <taxon>Bacillati</taxon>
        <taxon>Bacillota</taxon>
        <taxon>Bacilli</taxon>
        <taxon>Bacillales</taxon>
        <taxon>Paenibacillaceae</taxon>
        <taxon>Paenibacillus</taxon>
    </lineage>
</organism>
<keyword evidence="1" id="KW-0472">Membrane</keyword>
<dbReference type="SMART" id="SM00858">
    <property type="entry name" value="SAF"/>
    <property type="match status" value="1"/>
</dbReference>
<dbReference type="Gene3D" id="3.90.1210.10">
    <property type="entry name" value="Antifreeze-like/N-acetylneuraminic acid synthase C-terminal domain"/>
    <property type="match status" value="1"/>
</dbReference>
<evidence type="ECO:0000256" key="1">
    <source>
        <dbReference type="SAM" id="Phobius"/>
    </source>
</evidence>
<protein>
    <recommendedName>
        <fullName evidence="2">SAF domain-containing protein</fullName>
    </recommendedName>
</protein>
<proteinExistence type="predicted"/>
<comment type="caution">
    <text evidence="3">The sequence shown here is derived from an EMBL/GenBank/DDBJ whole genome shotgun (WGS) entry which is preliminary data.</text>
</comment>
<dbReference type="Proteomes" id="UP000214746">
    <property type="component" value="Unassembled WGS sequence"/>
</dbReference>
<evidence type="ECO:0000313" key="3">
    <source>
        <dbReference type="EMBL" id="PZE20693.1"/>
    </source>
</evidence>
<accession>A0A2W1NP54</accession>
<keyword evidence="1" id="KW-0812">Transmembrane</keyword>
<feature type="transmembrane region" description="Helical" evidence="1">
    <location>
        <begin position="7"/>
        <end position="30"/>
    </location>
</feature>
<dbReference type="CDD" id="cd11614">
    <property type="entry name" value="SAF_CpaB_FlgA_like"/>
    <property type="match status" value="1"/>
</dbReference>
<dbReference type="InterPro" id="IPR013974">
    <property type="entry name" value="SAF"/>
</dbReference>
<dbReference type="AlphaFoldDB" id="A0A2W1NP54"/>
<evidence type="ECO:0000259" key="2">
    <source>
        <dbReference type="SMART" id="SM00858"/>
    </source>
</evidence>
<dbReference type="OrthoDB" id="2585866at2"/>
<keyword evidence="1" id="KW-1133">Transmembrane helix</keyword>
<sequence length="233" mass="26271">MNIWYRLLYYLLVVGLCLSGPALLIGWKWYIEPNWGSVEVLQAARAIERGSRLSQADLRLAKVKKEQLVSGALVDWTAALNQETTRAIRLNEQITDAMVNTEHLIPSPDEWNMPLPAEWMFGKPPGSLLRGDKVSLLLVKKEDGDRAAAQAGEQEPSRELLQQLDIPFEEEKKLQEIVVSFAKGTNNQEVAASDDRKKPTGTVSTIELVVSNEQKELIRKYGSMGYTFLIVYR</sequence>
<evidence type="ECO:0000313" key="4">
    <source>
        <dbReference type="Proteomes" id="UP000214746"/>
    </source>
</evidence>
<feature type="domain" description="SAF" evidence="2">
    <location>
        <begin position="38"/>
        <end position="100"/>
    </location>
</feature>
<gene>
    <name evidence="3" type="ORF">CBW46_010975</name>
</gene>